<dbReference type="AlphaFoldDB" id="A0A5P1FCX1"/>
<proteinExistence type="predicted"/>
<keyword evidence="1" id="KW-0812">Transmembrane</keyword>
<keyword evidence="3" id="KW-1185">Reference proteome</keyword>
<protein>
    <submittedName>
        <fullName evidence="2">Uncharacterized protein</fullName>
    </submittedName>
</protein>
<sequence length="138" mass="15125">MLLSWVLERERFSSFAVMGIIVADGSMMLLPWALQMVRFGGVAVVSTAADTLSWCLVNHGVILAGCRSNGVVHPCGSDRATVRWCNVGSNGRAMVALVRLGNGRRWMNIKQLWARVLDVIGFGLSTMSWLSEILSRSN</sequence>
<gene>
    <name evidence="2" type="ORF">A4U43_C03F21690</name>
</gene>
<dbReference type="EMBL" id="CM007383">
    <property type="protein sequence ID" value="ONK75894.1"/>
    <property type="molecule type" value="Genomic_DNA"/>
</dbReference>
<organism evidence="2 3">
    <name type="scientific">Asparagus officinalis</name>
    <name type="common">Garden asparagus</name>
    <dbReference type="NCBI Taxonomy" id="4686"/>
    <lineage>
        <taxon>Eukaryota</taxon>
        <taxon>Viridiplantae</taxon>
        <taxon>Streptophyta</taxon>
        <taxon>Embryophyta</taxon>
        <taxon>Tracheophyta</taxon>
        <taxon>Spermatophyta</taxon>
        <taxon>Magnoliopsida</taxon>
        <taxon>Liliopsida</taxon>
        <taxon>Asparagales</taxon>
        <taxon>Asparagaceae</taxon>
        <taxon>Asparagoideae</taxon>
        <taxon>Asparagus</taxon>
    </lineage>
</organism>
<dbReference type="Gramene" id="ONK75894">
    <property type="protein sequence ID" value="ONK75894"/>
    <property type="gene ID" value="A4U43_C03F21690"/>
</dbReference>
<keyword evidence="1" id="KW-1133">Transmembrane helix</keyword>
<reference evidence="3" key="1">
    <citation type="journal article" date="2017" name="Nat. Commun.">
        <title>The asparagus genome sheds light on the origin and evolution of a young Y chromosome.</title>
        <authorList>
            <person name="Harkess A."/>
            <person name="Zhou J."/>
            <person name="Xu C."/>
            <person name="Bowers J.E."/>
            <person name="Van der Hulst R."/>
            <person name="Ayyampalayam S."/>
            <person name="Mercati F."/>
            <person name="Riccardi P."/>
            <person name="McKain M.R."/>
            <person name="Kakrana A."/>
            <person name="Tang H."/>
            <person name="Ray J."/>
            <person name="Groenendijk J."/>
            <person name="Arikit S."/>
            <person name="Mathioni S.M."/>
            <person name="Nakano M."/>
            <person name="Shan H."/>
            <person name="Telgmann-Rauber A."/>
            <person name="Kanno A."/>
            <person name="Yue Z."/>
            <person name="Chen H."/>
            <person name="Li W."/>
            <person name="Chen Y."/>
            <person name="Xu X."/>
            <person name="Zhang Y."/>
            <person name="Luo S."/>
            <person name="Chen H."/>
            <person name="Gao J."/>
            <person name="Mao Z."/>
            <person name="Pires J.C."/>
            <person name="Luo M."/>
            <person name="Kudrna D."/>
            <person name="Wing R.A."/>
            <person name="Meyers B.C."/>
            <person name="Yi K."/>
            <person name="Kong H."/>
            <person name="Lavrijsen P."/>
            <person name="Sunseri F."/>
            <person name="Falavigna A."/>
            <person name="Ye Y."/>
            <person name="Leebens-Mack J.H."/>
            <person name="Chen G."/>
        </authorList>
    </citation>
    <scope>NUCLEOTIDE SEQUENCE [LARGE SCALE GENOMIC DNA]</scope>
    <source>
        <strain evidence="3">cv. DH0086</strain>
    </source>
</reference>
<evidence type="ECO:0000256" key="1">
    <source>
        <dbReference type="SAM" id="Phobius"/>
    </source>
</evidence>
<name>A0A5P1FCX1_ASPOF</name>
<evidence type="ECO:0000313" key="2">
    <source>
        <dbReference type="EMBL" id="ONK75894.1"/>
    </source>
</evidence>
<evidence type="ECO:0000313" key="3">
    <source>
        <dbReference type="Proteomes" id="UP000243459"/>
    </source>
</evidence>
<feature type="transmembrane region" description="Helical" evidence="1">
    <location>
        <begin position="12"/>
        <end position="34"/>
    </location>
</feature>
<keyword evidence="1" id="KW-0472">Membrane</keyword>
<dbReference type="Proteomes" id="UP000243459">
    <property type="component" value="Chromosome 3"/>
</dbReference>
<accession>A0A5P1FCX1</accession>